<evidence type="ECO:0000313" key="2">
    <source>
        <dbReference type="EMBL" id="MBB4796612.1"/>
    </source>
</evidence>
<keyword evidence="3" id="KW-1185">Reference proteome</keyword>
<proteinExistence type="predicted"/>
<dbReference type="Proteomes" id="UP000539957">
    <property type="component" value="Unassembled WGS sequence"/>
</dbReference>
<reference evidence="2 3" key="1">
    <citation type="submission" date="2020-08" db="EMBL/GenBank/DDBJ databases">
        <title>Functional genomics of gut bacteria from endangered species of beetles.</title>
        <authorList>
            <person name="Carlos-Shanley C."/>
        </authorList>
    </citation>
    <scope>NUCLEOTIDE SEQUENCE [LARGE SCALE GENOMIC DNA]</scope>
    <source>
        <strain evidence="2 3">S00123</strain>
    </source>
</reference>
<evidence type="ECO:0000256" key="1">
    <source>
        <dbReference type="SAM" id="SignalP"/>
    </source>
</evidence>
<evidence type="ECO:0008006" key="4">
    <source>
        <dbReference type="Google" id="ProtNLM"/>
    </source>
</evidence>
<dbReference type="RefSeq" id="WP_184266310.1">
    <property type="nucleotide sequence ID" value="NZ_JACHKY010000001.1"/>
</dbReference>
<sequence length="290" mass="30856">MSSQTMSALISISVALVVAQPAAAQAQAQAQARDVPADWDLTLKPEERLTTAHTEFDNGLVLGARCQGATFQVLIGGLPEAPAARDLMSARRMLGIGFGDDTVSEQGFMMGDNRSVVFAERPSSLARSMRKGGRMQIVVAGAGAGGRNLRYVVDLPPSNAAIDQALGACGHPLVDPRDLEFEGLEDDGLPANIKWRRMPETSYPEGRTYTAGFAVVTCLARPDGRLSDCVVETEFPANGGFGDAALKATRSGRLENRDGGAVPLTRIVYRTNFKMGEPTSGGRIRSSRSE</sequence>
<dbReference type="AlphaFoldDB" id="A0A7W7ILM0"/>
<organism evidence="2 3">
    <name type="scientific">Brevundimonas bullata</name>
    <dbReference type="NCBI Taxonomy" id="13160"/>
    <lineage>
        <taxon>Bacteria</taxon>
        <taxon>Pseudomonadati</taxon>
        <taxon>Pseudomonadota</taxon>
        <taxon>Alphaproteobacteria</taxon>
        <taxon>Caulobacterales</taxon>
        <taxon>Caulobacteraceae</taxon>
        <taxon>Brevundimonas</taxon>
    </lineage>
</organism>
<keyword evidence="1" id="KW-0732">Signal</keyword>
<protein>
    <recommendedName>
        <fullName evidence="4">TonB C-terminal domain-containing protein</fullName>
    </recommendedName>
</protein>
<feature type="chain" id="PRO_5031199451" description="TonB C-terminal domain-containing protein" evidence="1">
    <location>
        <begin position="27"/>
        <end position="290"/>
    </location>
</feature>
<evidence type="ECO:0000313" key="3">
    <source>
        <dbReference type="Proteomes" id="UP000539957"/>
    </source>
</evidence>
<gene>
    <name evidence="2" type="ORF">HNP32_000326</name>
</gene>
<accession>A0A7W7ILM0</accession>
<comment type="caution">
    <text evidence="2">The sequence shown here is derived from an EMBL/GenBank/DDBJ whole genome shotgun (WGS) entry which is preliminary data.</text>
</comment>
<dbReference type="EMBL" id="JACHKY010000001">
    <property type="protein sequence ID" value="MBB4796612.1"/>
    <property type="molecule type" value="Genomic_DNA"/>
</dbReference>
<feature type="signal peptide" evidence="1">
    <location>
        <begin position="1"/>
        <end position="26"/>
    </location>
</feature>
<name>A0A7W7ILM0_9CAUL</name>